<dbReference type="Gene3D" id="1.50.10.10">
    <property type="match status" value="1"/>
</dbReference>
<gene>
    <name evidence="3" type="ORF">NB646_04675</name>
</gene>
<organism evidence="3">
    <name type="scientific">Oxalobacter aliiformigenes</name>
    <dbReference type="NCBI Taxonomy" id="2946593"/>
    <lineage>
        <taxon>Bacteria</taxon>
        <taxon>Pseudomonadati</taxon>
        <taxon>Pseudomonadota</taxon>
        <taxon>Betaproteobacteria</taxon>
        <taxon>Burkholderiales</taxon>
        <taxon>Oxalobacteraceae</taxon>
        <taxon>Oxalobacter</taxon>
    </lineage>
</organism>
<protein>
    <submittedName>
        <fullName evidence="3">Glycoside hydrolase family 15 protein</fullName>
    </submittedName>
</protein>
<dbReference type="RefSeq" id="WP_269316301.1">
    <property type="nucleotide sequence ID" value="NZ_CP098251.1"/>
</dbReference>
<dbReference type="Pfam" id="PF19291">
    <property type="entry name" value="TREH_N"/>
    <property type="match status" value="1"/>
</dbReference>
<dbReference type="PANTHER" id="PTHR31616">
    <property type="entry name" value="TREHALASE"/>
    <property type="match status" value="1"/>
</dbReference>
<evidence type="ECO:0000259" key="2">
    <source>
        <dbReference type="Pfam" id="PF19291"/>
    </source>
</evidence>
<reference evidence="3" key="1">
    <citation type="journal article" date="2022" name="Front. Microbiol.">
        <title>New perspectives on an old grouping: The genomic and phenotypic variability of Oxalobacter formigenes and the implications for calcium oxalate stone prevention.</title>
        <authorList>
            <person name="Chmiel J.A."/>
            <person name="Carr C."/>
            <person name="Stuivenberg G.A."/>
            <person name="Venema R."/>
            <person name="Chanyi R.M."/>
            <person name="Al K.F."/>
            <person name="Giguere D."/>
            <person name="Say H."/>
            <person name="Akouris P.P."/>
            <person name="Dominguez Romero S.A."/>
            <person name="Kwong A."/>
            <person name="Tai V."/>
            <person name="Koval S.F."/>
            <person name="Razvi H."/>
            <person name="Bjazevic J."/>
            <person name="Burton J.P."/>
        </authorList>
    </citation>
    <scope>NUCLEOTIDE SEQUENCE</scope>
    <source>
        <strain evidence="3">OxK</strain>
    </source>
</reference>
<dbReference type="Pfam" id="PF00723">
    <property type="entry name" value="Glyco_hydro_15"/>
    <property type="match status" value="1"/>
</dbReference>
<dbReference type="Proteomes" id="UP001164819">
    <property type="component" value="Chromosome"/>
</dbReference>
<dbReference type="InterPro" id="IPR008928">
    <property type="entry name" value="6-hairpin_glycosidase_sf"/>
</dbReference>
<evidence type="ECO:0000313" key="3">
    <source>
        <dbReference type="EMBL" id="WAV92015.1"/>
    </source>
</evidence>
<dbReference type="SUPFAM" id="SSF48208">
    <property type="entry name" value="Six-hairpin glycosidases"/>
    <property type="match status" value="1"/>
</dbReference>
<evidence type="ECO:0000259" key="1">
    <source>
        <dbReference type="Pfam" id="PF00723"/>
    </source>
</evidence>
<accession>A0A9E9LDC4</accession>
<dbReference type="InterPro" id="IPR012341">
    <property type="entry name" value="6hp_glycosidase-like_sf"/>
</dbReference>
<dbReference type="InterPro" id="IPR011613">
    <property type="entry name" value="GH15-like"/>
</dbReference>
<proteinExistence type="predicted"/>
<dbReference type="PANTHER" id="PTHR31616:SF2">
    <property type="entry name" value="GH15-LIKE DOMAIN-CONTAINING PROTEIN"/>
    <property type="match status" value="1"/>
</dbReference>
<keyword evidence="3" id="KW-0378">Hydrolase</keyword>
<feature type="domain" description="Trehalase-like N-terminal" evidence="2">
    <location>
        <begin position="6"/>
        <end position="137"/>
    </location>
</feature>
<dbReference type="InterPro" id="IPR045582">
    <property type="entry name" value="Trehalase-like_N"/>
</dbReference>
<name>A0A9E9LDC4_9BURK</name>
<sequence>MSSLELGLIGNSRTSALIDRNARIIWWCYPYFDSDPVCCELMNPGLKDKASGFIDVGFEKIRQADQYYERNSAVLVTRFGDNAHNVIEIIDFAPCFPMHDRLFTPSSIIRIIRRVAGRPRITIRIRPGVNYGSEAPQVLPGAHHISYKGPQQTLRVTTDASITSILDEKPFFLNDSVTLVFGPDQAVESAPQDIGRAWYEATVRYWQNWIHNISMPFEWQDAVIRAAITLRMNTFYDTGAIIAAVTTSIPGSPAARHNRDYRYSWVRDSYFVVSALNRLGATGTMERYLQYILNIIADSKGLPFQPVYSIHRNAELEERIAPALAGYNGKGPVRIGNSACREIQNDVYGSAILACTQAFFDKRLHRPADRNVFADLERLGEEAIARYNQPDADIWHREDGKHVHTFSSVMCWAACDRLAAIAKELKMKAREELWAANAAKIRDDILTNAYNGKLGTFTSAWNGSEVDASLLLMAELRFLEPEDERFRNTVSTIEKRLLRGDFLLRYENEDSDGLPETALLVCTFWWILALAYIGETDRARAGFEKILSRRNRLGLLSADVSREGNELWGNFPQTYSMVGLIQCALRLSRPWENAF</sequence>
<dbReference type="EMBL" id="CP098251">
    <property type="protein sequence ID" value="WAV92015.1"/>
    <property type="molecule type" value="Genomic_DNA"/>
</dbReference>
<dbReference type="AlphaFoldDB" id="A0A9E9LDC4"/>
<feature type="domain" description="GH15-like" evidence="1">
    <location>
        <begin position="221"/>
        <end position="584"/>
    </location>
</feature>
<dbReference type="GO" id="GO:0004553">
    <property type="term" value="F:hydrolase activity, hydrolyzing O-glycosyl compounds"/>
    <property type="evidence" value="ECO:0007669"/>
    <property type="project" value="TreeGrafter"/>
</dbReference>
<dbReference type="GO" id="GO:0005975">
    <property type="term" value="P:carbohydrate metabolic process"/>
    <property type="evidence" value="ECO:0007669"/>
    <property type="project" value="InterPro"/>
</dbReference>